<dbReference type="Proteomes" id="UP000273278">
    <property type="component" value="Chromosome"/>
</dbReference>
<protein>
    <submittedName>
        <fullName evidence="1">Uncharacterized protein</fullName>
    </submittedName>
</protein>
<gene>
    <name evidence="1" type="ORF">BKD89_03370</name>
</gene>
<dbReference type="GeneID" id="41321476"/>
<sequence length="1046" mass="120386">MAHHYSDYFDVPQVYRANMTRAIINESPERWLDFYPHEKYIDFLETLFVAIHEGSKSVWLTGNFGTGKTNAALVTQKLYMDDIERVRLWFKQYKVNRHNTDLLADLEKQRAGGTLVVYDYNASGLEPTIELIVRIEKAIIEQLMELGLKVPLNSNVDQIISRLRREGDNFFKIRDKISDQLSYIPSDVYDIETIVKMIQDANSESSASLHVLEDIQKILHTDGIFLNVDVNSFKKWIREIREQNNLERIIFLFDEFSDFIEENKTQLKTFEDITESPGVDQFYLIPVTHMGINAYYSDNADSASRSTNRFYFKQLQMPNNIAFELAAGAMRVNPTLENEWAEMKNKLWASVQQVADKFNENEVTHQSFHNILPIHPMAGYLLKTLSESVGANQRSIFEYLKGSANGREFQEFIKVGGPEEYGKQLLTVDYLWKYFMERDDLGKKKELDEIKLYYNKVRNSTYRAATDDDPLIRVLKAIMLFVLVCRLNKNGHARLQATVENIELSFVGDGSIANVSRIIKEFEEQHCLSIMNGNIELYISSIDDSNIQSKIEEYLPKFHDLLSEKAQNALIVHTKQVFNQHPTGRFDIRVTSKDRSSLQFLSQTQKEKYGKETGQVCVWFSIAKDHEDSLGIPEKINKILSQTKDDYRILMVEFDGLTFCDKSATNWEEYVRLYVKHMTENDSGVKNQLKKSLDKMEADWTYKMKMPSAKIIAYYYEDGAVHNTVCTWQTFKNFISERVKYMLPYNTDELAPIITAYSINGLKKYALAGIDFNTAEKQTRQVVQLLQKGGVTADKNWFDLNPDHPLSHIHELFTKKMNNTVGRGSNFSIRKAFIDLRKHPYGMMDNAFSAFTVGFCLKEILHNNYQWTDGKLTNPLDADSLAEIIEDAIKTVDKPRDEKTICKLSKEDKAFVESAPVMFGLQPMNNCTTNETIGYISNKISTISSKVPLWVIPDYVDGQQDPDCTIIREIIEKICLIARTSSKGNIEEKSEAIRDVGAILLNNEGIIKSVAKYMNQVTFKSAFEQYIDSRYPDMNALASSCRRSNS</sequence>
<organism evidence="1 2">
    <name type="scientific">Methanomethylophilus alvi</name>
    <dbReference type="NCBI Taxonomy" id="1291540"/>
    <lineage>
        <taxon>Archaea</taxon>
        <taxon>Methanobacteriati</taxon>
        <taxon>Thermoplasmatota</taxon>
        <taxon>Thermoplasmata</taxon>
        <taxon>Methanomassiliicoccales</taxon>
        <taxon>Methanomethylophilaceae</taxon>
        <taxon>Methanomethylophilus</taxon>
    </lineage>
</organism>
<dbReference type="SUPFAM" id="SSF52540">
    <property type="entry name" value="P-loop containing nucleoside triphosphate hydrolases"/>
    <property type="match status" value="1"/>
</dbReference>
<evidence type="ECO:0000313" key="2">
    <source>
        <dbReference type="Proteomes" id="UP000273278"/>
    </source>
</evidence>
<dbReference type="AlphaFoldDB" id="A0A3G3IG49"/>
<accession>A0A3G3IG49</accession>
<dbReference type="EMBL" id="CP017686">
    <property type="protein sequence ID" value="AYQ54846.1"/>
    <property type="molecule type" value="Genomic_DNA"/>
</dbReference>
<dbReference type="OMA" id="IHPYTAY"/>
<dbReference type="RefSeq" id="WP_015504574.1">
    <property type="nucleotide sequence ID" value="NZ_CP017686.1"/>
</dbReference>
<reference evidence="1 2" key="1">
    <citation type="submission" date="2016-10" db="EMBL/GenBank/DDBJ databases">
        <title>Complete genome of the TMA-utilizing, human hosted archaeon Methanomethylophilus alvus Gen. nov, sp. nov., strain Mx-05, derived from a pure culture.</title>
        <authorList>
            <person name="Brugere J.-F."/>
            <person name="Ben Hania W."/>
            <person name="Chaudhary P.P."/>
            <person name="Gaci N."/>
            <person name="Borrel G."/>
            <person name="Cao Van Tuat L."/>
            <person name="Fardeau M.-L."/>
            <person name="Harris H.M.B."/>
            <person name="O'Toole P.W."/>
            <person name="Ollivier B."/>
        </authorList>
    </citation>
    <scope>NUCLEOTIDE SEQUENCE [LARGE SCALE GENOMIC DNA]</scope>
    <source>
        <strain evidence="1 2">Mx-05</strain>
    </source>
</reference>
<proteinExistence type="predicted"/>
<dbReference type="InterPro" id="IPR027417">
    <property type="entry name" value="P-loop_NTPase"/>
</dbReference>
<name>A0A3G3IG49_9ARCH</name>
<evidence type="ECO:0000313" key="1">
    <source>
        <dbReference type="EMBL" id="AYQ54846.1"/>
    </source>
</evidence>